<dbReference type="Proteomes" id="UP000265618">
    <property type="component" value="Unassembled WGS sequence"/>
</dbReference>
<protein>
    <recommendedName>
        <fullName evidence="2">Helicase ATP-binding domain-containing protein</fullName>
    </recommendedName>
</protein>
<dbReference type="Gene3D" id="3.40.50.10810">
    <property type="entry name" value="Tandem AAA-ATPase domain"/>
    <property type="match status" value="2"/>
</dbReference>
<comment type="caution">
    <text evidence="3">The sequence shown here is derived from an EMBL/GenBank/DDBJ whole genome shotgun (WGS) entry which is preliminary data.</text>
</comment>
<feature type="compositionally biased region" description="Basic and acidic residues" evidence="1">
    <location>
        <begin position="263"/>
        <end position="278"/>
    </location>
</feature>
<reference evidence="3 4" key="1">
    <citation type="journal article" date="2018" name="PLoS ONE">
        <title>The draft genome of Kipferlia bialata reveals reductive genome evolution in fornicate parasites.</title>
        <authorList>
            <person name="Tanifuji G."/>
            <person name="Takabayashi S."/>
            <person name="Kume K."/>
            <person name="Takagi M."/>
            <person name="Nakayama T."/>
            <person name="Kamikawa R."/>
            <person name="Inagaki Y."/>
            <person name="Hashimoto T."/>
        </authorList>
    </citation>
    <scope>NUCLEOTIDE SEQUENCE [LARGE SCALE GENOMIC DNA]</scope>
    <source>
        <strain evidence="3">NY0173</strain>
    </source>
</reference>
<organism evidence="3 4">
    <name type="scientific">Kipferlia bialata</name>
    <dbReference type="NCBI Taxonomy" id="797122"/>
    <lineage>
        <taxon>Eukaryota</taxon>
        <taxon>Metamonada</taxon>
        <taxon>Carpediemonas-like organisms</taxon>
        <taxon>Kipferlia</taxon>
    </lineage>
</organism>
<accession>A0A9K3GLC9</accession>
<dbReference type="InterPro" id="IPR038718">
    <property type="entry name" value="SNF2-like_sf"/>
</dbReference>
<keyword evidence="4" id="KW-1185">Reference proteome</keyword>
<feature type="compositionally biased region" description="Basic and acidic residues" evidence="1">
    <location>
        <begin position="304"/>
        <end position="320"/>
    </location>
</feature>
<feature type="non-terminal residue" evidence="3">
    <location>
        <position position="464"/>
    </location>
</feature>
<dbReference type="PANTHER" id="PTHR10799">
    <property type="entry name" value="SNF2/RAD54 HELICASE FAMILY"/>
    <property type="match status" value="1"/>
</dbReference>
<name>A0A9K3GLC9_9EUKA</name>
<feature type="domain" description="Helicase ATP-binding" evidence="2">
    <location>
        <begin position="71"/>
        <end position="150"/>
    </location>
</feature>
<dbReference type="InterPro" id="IPR014001">
    <property type="entry name" value="Helicase_ATP-bd"/>
</dbReference>
<dbReference type="Gene3D" id="3.40.50.300">
    <property type="entry name" value="P-loop containing nucleotide triphosphate hydrolases"/>
    <property type="match status" value="1"/>
</dbReference>
<dbReference type="AlphaFoldDB" id="A0A9K3GLC9"/>
<feature type="compositionally biased region" description="Low complexity" evidence="1">
    <location>
        <begin position="226"/>
        <end position="237"/>
    </location>
</feature>
<evidence type="ECO:0000256" key="1">
    <source>
        <dbReference type="SAM" id="MobiDB-lite"/>
    </source>
</evidence>
<evidence type="ECO:0000313" key="4">
    <source>
        <dbReference type="Proteomes" id="UP000265618"/>
    </source>
</evidence>
<feature type="compositionally biased region" description="Acidic residues" evidence="1">
    <location>
        <begin position="294"/>
        <end position="303"/>
    </location>
</feature>
<evidence type="ECO:0000313" key="3">
    <source>
        <dbReference type="EMBL" id="GIQ86460.1"/>
    </source>
</evidence>
<feature type="region of interest" description="Disordered" evidence="1">
    <location>
        <begin position="174"/>
        <end position="340"/>
    </location>
</feature>
<dbReference type="GO" id="GO:0005524">
    <property type="term" value="F:ATP binding"/>
    <property type="evidence" value="ECO:0007669"/>
    <property type="project" value="InterPro"/>
</dbReference>
<gene>
    <name evidence="3" type="ORF">KIPB_008318</name>
</gene>
<feature type="compositionally biased region" description="Basic and acidic residues" evidence="1">
    <location>
        <begin position="203"/>
        <end position="221"/>
    </location>
</feature>
<dbReference type="Pfam" id="PF00176">
    <property type="entry name" value="SNF2-rel_dom"/>
    <property type="match status" value="2"/>
</dbReference>
<dbReference type="InterPro" id="IPR000330">
    <property type="entry name" value="SNF2_N"/>
</dbReference>
<proteinExistence type="predicted"/>
<sequence>WCPHLNVVSFDKRQELWELEFAQYAKHKPEIYARLNSMDETIRKKARASLSKTKPVDLVNFSGRMDGVRVPDVVVTSYERLCRAPAWLNKIGPFATCTVDEGHRLKAGNVSNLWKALDRIPCVFRCLLTGTPVQNSITELWHLLKYLDEDNIPEQEDFLDLAAKAVGIDLAMNTSEGGKKPGRPGRPALVAADVSPDGVVEIEAEKPTDADTDAEKTEGGKVDPMAGTGAEASTPAEGEAEGEGDTDMEKKGETETETPAETTADKTEGEGEKAEGAKVEPVPVSAEGERETESAGDVEMEGEREEKKGSAKPEEGERETSTTVALVKAEGEAEGEGEGEIIKADDPKLVALKDLHALLSPYLLIRRHSDVFHSLPGKTEILIPVDLTPRQRSLYAATLRNARGFFVKDKNKRQTKRRFVSNPLMQLRKVTNHPALMQDTPAQELGQAILVSASAKLDMLPLIY</sequence>
<dbReference type="OrthoDB" id="5857104at2759"/>
<dbReference type="PROSITE" id="PS51192">
    <property type="entry name" value="HELICASE_ATP_BIND_1"/>
    <property type="match status" value="1"/>
</dbReference>
<evidence type="ECO:0000259" key="2">
    <source>
        <dbReference type="PROSITE" id="PS51192"/>
    </source>
</evidence>
<dbReference type="InterPro" id="IPR027417">
    <property type="entry name" value="P-loop_NTPase"/>
</dbReference>
<dbReference type="EMBL" id="BDIP01002545">
    <property type="protein sequence ID" value="GIQ86460.1"/>
    <property type="molecule type" value="Genomic_DNA"/>
</dbReference>
<dbReference type="SUPFAM" id="SSF52540">
    <property type="entry name" value="P-loop containing nucleoside triphosphate hydrolases"/>
    <property type="match status" value="2"/>
</dbReference>